<dbReference type="AlphaFoldDB" id="A0A9P4R416"/>
<dbReference type="Proteomes" id="UP000799444">
    <property type="component" value="Unassembled WGS sequence"/>
</dbReference>
<dbReference type="Pfam" id="PF06985">
    <property type="entry name" value="HET"/>
    <property type="match status" value="1"/>
</dbReference>
<reference evidence="3" key="1">
    <citation type="journal article" date="2020" name="Stud. Mycol.">
        <title>101 Dothideomycetes genomes: a test case for predicting lifestyles and emergence of pathogens.</title>
        <authorList>
            <person name="Haridas S."/>
            <person name="Albert R."/>
            <person name="Binder M."/>
            <person name="Bloem J."/>
            <person name="Labutti K."/>
            <person name="Salamov A."/>
            <person name="Andreopoulos B."/>
            <person name="Baker S."/>
            <person name="Barry K."/>
            <person name="Bills G."/>
            <person name="Bluhm B."/>
            <person name="Cannon C."/>
            <person name="Castanera R."/>
            <person name="Culley D."/>
            <person name="Daum C."/>
            <person name="Ezra D."/>
            <person name="Gonzalez J."/>
            <person name="Henrissat B."/>
            <person name="Kuo A."/>
            <person name="Liang C."/>
            <person name="Lipzen A."/>
            <person name="Lutzoni F."/>
            <person name="Magnuson J."/>
            <person name="Mondo S."/>
            <person name="Nolan M."/>
            <person name="Ohm R."/>
            <person name="Pangilinan J."/>
            <person name="Park H.-J."/>
            <person name="Ramirez L."/>
            <person name="Alfaro M."/>
            <person name="Sun H."/>
            <person name="Tritt A."/>
            <person name="Yoshinaga Y."/>
            <person name="Zwiers L.-H."/>
            <person name="Turgeon B."/>
            <person name="Goodwin S."/>
            <person name="Spatafora J."/>
            <person name="Crous P."/>
            <person name="Grigoriev I."/>
        </authorList>
    </citation>
    <scope>NUCLEOTIDE SEQUENCE</scope>
    <source>
        <strain evidence="3">CBS 125425</strain>
    </source>
</reference>
<dbReference type="PANTHER" id="PTHR33112">
    <property type="entry name" value="DOMAIN PROTEIN, PUTATIVE-RELATED"/>
    <property type="match status" value="1"/>
</dbReference>
<name>A0A9P4R416_9PLEO</name>
<feature type="domain" description="Heterokaryon incompatibility" evidence="2">
    <location>
        <begin position="359"/>
        <end position="457"/>
    </location>
</feature>
<gene>
    <name evidence="3" type="ORF">EJ04DRAFT_485129</name>
</gene>
<accession>A0A9P4R416</accession>
<evidence type="ECO:0000259" key="2">
    <source>
        <dbReference type="Pfam" id="PF06985"/>
    </source>
</evidence>
<dbReference type="OrthoDB" id="2958217at2759"/>
<keyword evidence="4" id="KW-1185">Reference proteome</keyword>
<dbReference type="PANTHER" id="PTHR33112:SF16">
    <property type="entry name" value="HETEROKARYON INCOMPATIBILITY DOMAIN-CONTAINING PROTEIN"/>
    <property type="match status" value="1"/>
</dbReference>
<protein>
    <submittedName>
        <fullName evidence="3">HET-domain-containing protein</fullName>
    </submittedName>
</protein>
<sequence>MSIAPSGTKRLRVDADALQPEEGERDDASDPSRDSNPPSKKRFVRIHDKGGNRFFFYSCTEETELQLRSNYPGKYQFDDDDPLGAADPRKFPGVRDAVESIKPSFGGTKGGLVIVDWPLKPSDPRRIVELDPGATDSQQSLTIKGTSFWKRSPLCSRCENVVATSKVINRPWRKVNGIDTGSRDNPVTKYDETYLKYKGPKVDKYSHHETLGALRESAHAGCHLCSLFFAVDPTAPVPYDERFNEVPYFLKAIFAKDHSQGPGVLVIFPENLPSKATYMMFEEPRGHVAATLKSPCTNDEKVMDTARTWLQTCIEKHEACRIRANTSTGFIPTRLLEVNDTGSSVRLVLRSNLPSKEQYITLSHCWGKAKIIRLLESTLERFQKAIPFKRLPRNFQDAVKTTAMLGYRYIWIDSLCIIQDSSEDWKAEAAKMGAVYRHSVCTLAALGSSSSQGGCFKYR</sequence>
<evidence type="ECO:0000313" key="4">
    <source>
        <dbReference type="Proteomes" id="UP000799444"/>
    </source>
</evidence>
<comment type="caution">
    <text evidence="3">The sequence shown here is derived from an EMBL/GenBank/DDBJ whole genome shotgun (WGS) entry which is preliminary data.</text>
</comment>
<feature type="region of interest" description="Disordered" evidence="1">
    <location>
        <begin position="1"/>
        <end position="43"/>
    </location>
</feature>
<feature type="non-terminal residue" evidence="3">
    <location>
        <position position="459"/>
    </location>
</feature>
<dbReference type="InterPro" id="IPR010730">
    <property type="entry name" value="HET"/>
</dbReference>
<organism evidence="3 4">
    <name type="scientific">Polyplosphaeria fusca</name>
    <dbReference type="NCBI Taxonomy" id="682080"/>
    <lineage>
        <taxon>Eukaryota</taxon>
        <taxon>Fungi</taxon>
        <taxon>Dikarya</taxon>
        <taxon>Ascomycota</taxon>
        <taxon>Pezizomycotina</taxon>
        <taxon>Dothideomycetes</taxon>
        <taxon>Pleosporomycetidae</taxon>
        <taxon>Pleosporales</taxon>
        <taxon>Tetraplosphaeriaceae</taxon>
        <taxon>Polyplosphaeria</taxon>
    </lineage>
</organism>
<proteinExistence type="predicted"/>
<evidence type="ECO:0000256" key="1">
    <source>
        <dbReference type="SAM" id="MobiDB-lite"/>
    </source>
</evidence>
<dbReference type="EMBL" id="ML996106">
    <property type="protein sequence ID" value="KAF2738918.1"/>
    <property type="molecule type" value="Genomic_DNA"/>
</dbReference>
<evidence type="ECO:0000313" key="3">
    <source>
        <dbReference type="EMBL" id="KAF2738918.1"/>
    </source>
</evidence>